<keyword evidence="7" id="KW-1185">Reference proteome</keyword>
<reference evidence="6 7" key="1">
    <citation type="submission" date="2023-01" db="EMBL/GenBank/DDBJ databases">
        <title>Characterization of estradiol degrading bacteria Microbacterium sp. MZT7 and reveal degrading genes through genome analysis.</title>
        <authorList>
            <person name="Hao P."/>
            <person name="Gao Y."/>
        </authorList>
    </citation>
    <scope>NUCLEOTIDE SEQUENCE [LARGE SCALE GENOMIC DNA]</scope>
    <source>
        <strain evidence="6 7">MZT7</strain>
    </source>
</reference>
<keyword evidence="1" id="KW-0805">Transcription regulation</keyword>
<gene>
    <name evidence="6" type="ORF">K8F61_09155</name>
</gene>
<dbReference type="SUPFAM" id="SSF48498">
    <property type="entry name" value="Tetracyclin repressor-like, C-terminal domain"/>
    <property type="match status" value="1"/>
</dbReference>
<keyword evidence="3" id="KW-0804">Transcription</keyword>
<organism evidence="6 7">
    <name type="scientific">Microbacterium resistens</name>
    <dbReference type="NCBI Taxonomy" id="156977"/>
    <lineage>
        <taxon>Bacteria</taxon>
        <taxon>Bacillati</taxon>
        <taxon>Actinomycetota</taxon>
        <taxon>Actinomycetes</taxon>
        <taxon>Micrococcales</taxon>
        <taxon>Microbacteriaceae</taxon>
        <taxon>Microbacterium</taxon>
    </lineage>
</organism>
<evidence type="ECO:0000313" key="7">
    <source>
        <dbReference type="Proteomes" id="UP001199642"/>
    </source>
</evidence>
<feature type="DNA-binding region" description="H-T-H motif" evidence="4">
    <location>
        <begin position="29"/>
        <end position="48"/>
    </location>
</feature>
<dbReference type="InterPro" id="IPR050109">
    <property type="entry name" value="HTH-type_TetR-like_transc_reg"/>
</dbReference>
<dbReference type="Gene3D" id="1.10.357.10">
    <property type="entry name" value="Tetracycline Repressor, domain 2"/>
    <property type="match status" value="1"/>
</dbReference>
<name>A0ABY3RZ17_9MICO</name>
<dbReference type="Pfam" id="PF13305">
    <property type="entry name" value="TetR_C_33"/>
    <property type="match status" value="1"/>
</dbReference>
<evidence type="ECO:0000256" key="4">
    <source>
        <dbReference type="PROSITE-ProRule" id="PRU00335"/>
    </source>
</evidence>
<evidence type="ECO:0000256" key="2">
    <source>
        <dbReference type="ARBA" id="ARBA00023125"/>
    </source>
</evidence>
<dbReference type="InterPro" id="IPR025996">
    <property type="entry name" value="MT1864/Rv1816-like_C"/>
</dbReference>
<evidence type="ECO:0000256" key="1">
    <source>
        <dbReference type="ARBA" id="ARBA00023015"/>
    </source>
</evidence>
<dbReference type="Pfam" id="PF00440">
    <property type="entry name" value="TetR_N"/>
    <property type="match status" value="1"/>
</dbReference>
<dbReference type="SUPFAM" id="SSF46689">
    <property type="entry name" value="Homeodomain-like"/>
    <property type="match status" value="1"/>
</dbReference>
<feature type="domain" description="HTH tetR-type" evidence="5">
    <location>
        <begin position="6"/>
        <end position="66"/>
    </location>
</feature>
<evidence type="ECO:0000313" key="6">
    <source>
        <dbReference type="EMBL" id="UGS28305.1"/>
    </source>
</evidence>
<evidence type="ECO:0000259" key="5">
    <source>
        <dbReference type="PROSITE" id="PS50977"/>
    </source>
</evidence>
<dbReference type="PANTHER" id="PTHR30055:SF239">
    <property type="entry name" value="TRANSCRIPTIONAL REGULATORY PROTEIN"/>
    <property type="match status" value="1"/>
</dbReference>
<accession>A0ABY3RZ17</accession>
<dbReference type="InterPro" id="IPR001647">
    <property type="entry name" value="HTH_TetR"/>
</dbReference>
<evidence type="ECO:0000256" key="3">
    <source>
        <dbReference type="ARBA" id="ARBA00023163"/>
    </source>
</evidence>
<protein>
    <submittedName>
        <fullName evidence="6">WHG domain-containing protein</fullName>
    </submittedName>
</protein>
<dbReference type="EMBL" id="CP082781">
    <property type="protein sequence ID" value="UGS28305.1"/>
    <property type="molecule type" value="Genomic_DNA"/>
</dbReference>
<dbReference type="InterPro" id="IPR009057">
    <property type="entry name" value="Homeodomain-like_sf"/>
</dbReference>
<dbReference type="PROSITE" id="PS50977">
    <property type="entry name" value="HTH_TETR_2"/>
    <property type="match status" value="1"/>
</dbReference>
<sequence length="183" mass="19018">MPAPQRVSTETLVRAVRGIAERDGVDAVTMSAVAAAVGVRPPSLYKRAENRLALLRLAADDAAAELTGMIDAVAVSTPDPRTRLVGIAHALRTFAARSPRVTTLLFSAEGTGPSTGATAPVMRILLETMTTIAPDDPLSAARTLTAWAYGFCTMEQSGAFRQGGDVDTAFAHGLDAVLRGLGA</sequence>
<proteinExistence type="predicted"/>
<dbReference type="Gene3D" id="1.10.10.60">
    <property type="entry name" value="Homeodomain-like"/>
    <property type="match status" value="1"/>
</dbReference>
<dbReference type="InterPro" id="IPR036271">
    <property type="entry name" value="Tet_transcr_reg_TetR-rel_C_sf"/>
</dbReference>
<dbReference type="RefSeq" id="WP_231821427.1">
    <property type="nucleotide sequence ID" value="NZ_CP082781.1"/>
</dbReference>
<keyword evidence="2 4" id="KW-0238">DNA-binding</keyword>
<dbReference type="Proteomes" id="UP001199642">
    <property type="component" value="Chromosome"/>
</dbReference>
<dbReference type="PANTHER" id="PTHR30055">
    <property type="entry name" value="HTH-TYPE TRANSCRIPTIONAL REGULATOR RUTR"/>
    <property type="match status" value="1"/>
</dbReference>